<organism evidence="1 2">
    <name type="scientific">Eumeta variegata</name>
    <name type="common">Bagworm moth</name>
    <name type="synonym">Eumeta japonica</name>
    <dbReference type="NCBI Taxonomy" id="151549"/>
    <lineage>
        <taxon>Eukaryota</taxon>
        <taxon>Metazoa</taxon>
        <taxon>Ecdysozoa</taxon>
        <taxon>Arthropoda</taxon>
        <taxon>Hexapoda</taxon>
        <taxon>Insecta</taxon>
        <taxon>Pterygota</taxon>
        <taxon>Neoptera</taxon>
        <taxon>Endopterygota</taxon>
        <taxon>Lepidoptera</taxon>
        <taxon>Glossata</taxon>
        <taxon>Ditrysia</taxon>
        <taxon>Tineoidea</taxon>
        <taxon>Psychidae</taxon>
        <taxon>Oiketicinae</taxon>
        <taxon>Eumeta</taxon>
    </lineage>
</organism>
<dbReference type="OrthoDB" id="1478556at2759"/>
<sequence>MFILSDQQFAVLLQEGGFDSSRHERVRFVDIGAGDGEISAVLLKAIRILNTDVIVDPLQRKLAGLCASG</sequence>
<reference evidence="1 2" key="1">
    <citation type="journal article" date="2019" name="Commun. Biol.">
        <title>The bagworm genome reveals a unique fibroin gene that provides high tensile strength.</title>
        <authorList>
            <person name="Kono N."/>
            <person name="Nakamura H."/>
            <person name="Ohtoshi R."/>
            <person name="Tomita M."/>
            <person name="Numata K."/>
            <person name="Arakawa K."/>
        </authorList>
    </citation>
    <scope>NUCLEOTIDE SEQUENCE [LARGE SCALE GENOMIC DNA]</scope>
</reference>
<proteinExistence type="predicted"/>
<evidence type="ECO:0000313" key="2">
    <source>
        <dbReference type="Proteomes" id="UP000299102"/>
    </source>
</evidence>
<dbReference type="AlphaFoldDB" id="A0A4C1SQ42"/>
<dbReference type="GO" id="GO:0106370">
    <property type="term" value="F:protein-L-histidine N-pros-methyltransferase activity"/>
    <property type="evidence" value="ECO:0007669"/>
    <property type="project" value="InterPro"/>
</dbReference>
<gene>
    <name evidence="1" type="ORF">EVAR_72158_1</name>
</gene>
<dbReference type="InterPro" id="IPR007884">
    <property type="entry name" value="METL9"/>
</dbReference>
<dbReference type="Proteomes" id="UP000299102">
    <property type="component" value="Unassembled WGS sequence"/>
</dbReference>
<name>A0A4C1SQ42_EUMVA</name>
<comment type="caution">
    <text evidence="1">The sequence shown here is derived from an EMBL/GenBank/DDBJ whole genome shotgun (WGS) entry which is preliminary data.</text>
</comment>
<accession>A0A4C1SQ42</accession>
<keyword evidence="2" id="KW-1185">Reference proteome</keyword>
<dbReference type="Pfam" id="PF05219">
    <property type="entry name" value="DREV"/>
    <property type="match status" value="1"/>
</dbReference>
<dbReference type="EMBL" id="BGZK01003649">
    <property type="protein sequence ID" value="GBP03348.1"/>
    <property type="molecule type" value="Genomic_DNA"/>
</dbReference>
<protein>
    <submittedName>
        <fullName evidence="1">Uncharacterized protein</fullName>
    </submittedName>
</protein>
<evidence type="ECO:0000313" key="1">
    <source>
        <dbReference type="EMBL" id="GBP03348.1"/>
    </source>
</evidence>